<dbReference type="OrthoDB" id="8910925at2"/>
<dbReference type="AlphaFoldDB" id="B7WX52"/>
<proteinExistence type="predicted"/>
<dbReference type="Gene3D" id="1.10.260.40">
    <property type="entry name" value="lambda repressor-like DNA-binding domains"/>
    <property type="match status" value="1"/>
</dbReference>
<sequence length="94" mass="10192">MNISETIERAAKIVGSQKALAELLGEKESSLSAFKRGRPCSYKKHAHIAAVAGMHEEARRILIQGMIDSLSDDVPHEAEAKAGFIAMLKAFPES</sequence>
<name>B7WX52_COMTK</name>
<accession>B7WX52</accession>
<dbReference type="Proteomes" id="UP000003039">
    <property type="component" value="Unassembled WGS sequence"/>
</dbReference>
<evidence type="ECO:0000313" key="2">
    <source>
        <dbReference type="Proteomes" id="UP000003039"/>
    </source>
</evidence>
<dbReference type="InterPro" id="IPR010982">
    <property type="entry name" value="Lambda_DNA-bd_dom_sf"/>
</dbReference>
<dbReference type="RefSeq" id="WP_003059086.1">
    <property type="nucleotide sequence ID" value="NZ_AAUJ02000001.1"/>
</dbReference>
<reference evidence="1 2" key="1">
    <citation type="journal article" date="2004" name="Appl. Environ. Microbiol.">
        <title>Mineralization of individual congeners of linear alkylbenzenesulfonate by defined pairs of heterotrophic bacteria.</title>
        <authorList>
            <person name="Schleheck D."/>
            <person name="Knepper T.P."/>
            <person name="Fischer K."/>
            <person name="Cook A.M."/>
        </authorList>
    </citation>
    <scope>NUCLEOTIDE SEQUENCE [LARGE SCALE GENOMIC DNA]</scope>
    <source>
        <strain evidence="2">DSM 14576 / KF-1</strain>
    </source>
</reference>
<evidence type="ECO:0000313" key="1">
    <source>
        <dbReference type="EMBL" id="EED69645.1"/>
    </source>
</evidence>
<protein>
    <submittedName>
        <fullName evidence="1">Uncharacterized protein</fullName>
    </submittedName>
</protein>
<comment type="caution">
    <text evidence="1">The sequence shown here is derived from an EMBL/GenBank/DDBJ whole genome shotgun (WGS) entry which is preliminary data.</text>
</comment>
<gene>
    <name evidence="1" type="ORF">CtesDRAFT_PD4593</name>
</gene>
<organism evidence="1 2">
    <name type="scientific">Comamonas testosteroni (strain DSM 14576 / KF-1)</name>
    <name type="common">Pseudomonas testosteroni</name>
    <dbReference type="NCBI Taxonomy" id="399795"/>
    <lineage>
        <taxon>Bacteria</taxon>
        <taxon>Pseudomonadati</taxon>
        <taxon>Pseudomonadota</taxon>
        <taxon>Betaproteobacteria</taxon>
        <taxon>Burkholderiales</taxon>
        <taxon>Comamonadaceae</taxon>
        <taxon>Comamonas</taxon>
    </lineage>
</organism>
<dbReference type="EMBL" id="AAUJ02000001">
    <property type="protein sequence ID" value="EED69645.1"/>
    <property type="molecule type" value="Genomic_DNA"/>
</dbReference>
<dbReference type="GO" id="GO:0003677">
    <property type="term" value="F:DNA binding"/>
    <property type="evidence" value="ECO:0007669"/>
    <property type="project" value="InterPro"/>
</dbReference>